<name>A0AAE1HW66_9NEOP</name>
<keyword evidence="3" id="KW-1185">Reference proteome</keyword>
<organism evidence="2 3">
    <name type="scientific">Frankliniella fusca</name>
    <dbReference type="NCBI Taxonomy" id="407009"/>
    <lineage>
        <taxon>Eukaryota</taxon>
        <taxon>Metazoa</taxon>
        <taxon>Ecdysozoa</taxon>
        <taxon>Arthropoda</taxon>
        <taxon>Hexapoda</taxon>
        <taxon>Insecta</taxon>
        <taxon>Pterygota</taxon>
        <taxon>Neoptera</taxon>
        <taxon>Paraneoptera</taxon>
        <taxon>Thysanoptera</taxon>
        <taxon>Terebrantia</taxon>
        <taxon>Thripoidea</taxon>
        <taxon>Thripidae</taxon>
        <taxon>Frankliniella</taxon>
    </lineage>
</organism>
<proteinExistence type="predicted"/>
<reference evidence="2" key="2">
    <citation type="journal article" date="2023" name="BMC Genomics">
        <title>Pest status, molecular evolution, and epigenetic factors derived from the genome assembly of Frankliniella fusca, a thysanopteran phytovirus vector.</title>
        <authorList>
            <person name="Catto M.A."/>
            <person name="Labadie P.E."/>
            <person name="Jacobson A.L."/>
            <person name="Kennedy G.G."/>
            <person name="Srinivasan R."/>
            <person name="Hunt B.G."/>
        </authorList>
    </citation>
    <scope>NUCLEOTIDE SEQUENCE</scope>
    <source>
        <strain evidence="2">PL_HMW_Pooled</strain>
    </source>
</reference>
<dbReference type="EMBL" id="JAHWGI010001301">
    <property type="protein sequence ID" value="KAK3927885.1"/>
    <property type="molecule type" value="Genomic_DNA"/>
</dbReference>
<reference evidence="2" key="1">
    <citation type="submission" date="2021-07" db="EMBL/GenBank/DDBJ databases">
        <authorList>
            <person name="Catto M.A."/>
            <person name="Jacobson A."/>
            <person name="Kennedy G."/>
            <person name="Labadie P."/>
            <person name="Hunt B.G."/>
            <person name="Srinivasan R."/>
        </authorList>
    </citation>
    <scope>NUCLEOTIDE SEQUENCE</scope>
    <source>
        <strain evidence="2">PL_HMW_Pooled</strain>
        <tissue evidence="2">Head</tissue>
    </source>
</reference>
<evidence type="ECO:0000256" key="1">
    <source>
        <dbReference type="SAM" id="MobiDB-lite"/>
    </source>
</evidence>
<accession>A0AAE1HW66</accession>
<sequence length="121" mass="13823">MEQMEQVPQLQRIVPQPPCRQRRGLDSLSGVTFGGAKKRFNSLNGGTFGTNKRNFDEIDRTSFNSFTKKNFDEIDRAGFDSFVKRNNPVGELDDLERPLYGLSLSQGLARLHHLQQQQEQP</sequence>
<protein>
    <submittedName>
        <fullName evidence="2">Orcokinin peptides type A</fullName>
    </submittedName>
</protein>
<comment type="caution">
    <text evidence="2">The sequence shown here is derived from an EMBL/GenBank/DDBJ whole genome shotgun (WGS) entry which is preliminary data.</text>
</comment>
<feature type="region of interest" description="Disordered" evidence="1">
    <location>
        <begin position="1"/>
        <end position="26"/>
    </location>
</feature>
<evidence type="ECO:0000313" key="3">
    <source>
        <dbReference type="Proteomes" id="UP001219518"/>
    </source>
</evidence>
<evidence type="ECO:0000313" key="2">
    <source>
        <dbReference type="EMBL" id="KAK3927885.1"/>
    </source>
</evidence>
<gene>
    <name evidence="2" type="ORF">KUF71_016170</name>
</gene>
<dbReference type="AlphaFoldDB" id="A0AAE1HW66"/>
<dbReference type="Proteomes" id="UP001219518">
    <property type="component" value="Unassembled WGS sequence"/>
</dbReference>